<protein>
    <submittedName>
        <fullName evidence="2">Uncharacterized protein</fullName>
    </submittedName>
</protein>
<proteinExistence type="predicted"/>
<accession>A0AAX6GWE5</accession>
<evidence type="ECO:0000313" key="3">
    <source>
        <dbReference type="Proteomes" id="UP001140949"/>
    </source>
</evidence>
<dbReference type="AlphaFoldDB" id="A0AAX6GWE5"/>
<comment type="caution">
    <text evidence="2">The sequence shown here is derived from an EMBL/GenBank/DDBJ whole genome shotgun (WGS) entry which is preliminary data.</text>
</comment>
<organism evidence="2 3">
    <name type="scientific">Iris pallida</name>
    <name type="common">Sweet iris</name>
    <dbReference type="NCBI Taxonomy" id="29817"/>
    <lineage>
        <taxon>Eukaryota</taxon>
        <taxon>Viridiplantae</taxon>
        <taxon>Streptophyta</taxon>
        <taxon>Embryophyta</taxon>
        <taxon>Tracheophyta</taxon>
        <taxon>Spermatophyta</taxon>
        <taxon>Magnoliopsida</taxon>
        <taxon>Liliopsida</taxon>
        <taxon>Asparagales</taxon>
        <taxon>Iridaceae</taxon>
        <taxon>Iridoideae</taxon>
        <taxon>Irideae</taxon>
        <taxon>Iris</taxon>
    </lineage>
</organism>
<keyword evidence="3" id="KW-1185">Reference proteome</keyword>
<name>A0AAX6GWE5_IRIPA</name>
<evidence type="ECO:0000313" key="2">
    <source>
        <dbReference type="EMBL" id="KAJ6832813.1"/>
    </source>
</evidence>
<feature type="region of interest" description="Disordered" evidence="1">
    <location>
        <begin position="1"/>
        <end position="21"/>
    </location>
</feature>
<reference evidence="2" key="1">
    <citation type="journal article" date="2023" name="GigaByte">
        <title>Genome assembly of the bearded iris, Iris pallida Lam.</title>
        <authorList>
            <person name="Bruccoleri R.E."/>
            <person name="Oakeley E.J."/>
            <person name="Faust A.M.E."/>
            <person name="Altorfer M."/>
            <person name="Dessus-Babus S."/>
            <person name="Burckhardt D."/>
            <person name="Oertli M."/>
            <person name="Naumann U."/>
            <person name="Petersen F."/>
            <person name="Wong J."/>
        </authorList>
    </citation>
    <scope>NUCLEOTIDE SEQUENCE</scope>
    <source>
        <strain evidence="2">GSM-AAB239-AS_SAM_17_03QT</strain>
    </source>
</reference>
<gene>
    <name evidence="2" type="ORF">M6B38_124580</name>
</gene>
<reference evidence="2" key="2">
    <citation type="submission" date="2023-04" db="EMBL/GenBank/DDBJ databases">
        <authorList>
            <person name="Bruccoleri R.E."/>
            <person name="Oakeley E.J."/>
            <person name="Faust A.-M."/>
            <person name="Dessus-Babus S."/>
            <person name="Altorfer M."/>
            <person name="Burckhardt D."/>
            <person name="Oertli M."/>
            <person name="Naumann U."/>
            <person name="Petersen F."/>
            <person name="Wong J."/>
        </authorList>
    </citation>
    <scope>NUCLEOTIDE SEQUENCE</scope>
    <source>
        <strain evidence="2">GSM-AAB239-AS_SAM_17_03QT</strain>
        <tissue evidence="2">Leaf</tissue>
    </source>
</reference>
<dbReference type="EMBL" id="JANAVB010015635">
    <property type="protein sequence ID" value="KAJ6832813.1"/>
    <property type="molecule type" value="Genomic_DNA"/>
</dbReference>
<dbReference type="Proteomes" id="UP001140949">
    <property type="component" value="Unassembled WGS sequence"/>
</dbReference>
<evidence type="ECO:0000256" key="1">
    <source>
        <dbReference type="SAM" id="MobiDB-lite"/>
    </source>
</evidence>
<sequence>MDKRAASLAISRAPSSVAADR</sequence>